<dbReference type="AlphaFoldDB" id="A0A232EIH2"/>
<sequence length="72" mass="8412">MDKIPKKCNNINYIINNNKQITDANEMTEHMNNFFCDIGKQIQGKIHMPKNEKIKMPSMNNKKMVELMASIL</sequence>
<reference evidence="1 2" key="1">
    <citation type="journal article" date="2017" name="Curr. Biol.">
        <title>The Evolution of Venom by Co-option of Single-Copy Genes.</title>
        <authorList>
            <person name="Martinson E.O."/>
            <person name="Mrinalini"/>
            <person name="Kelkar Y.D."/>
            <person name="Chang C.H."/>
            <person name="Werren J.H."/>
        </authorList>
    </citation>
    <scope>NUCLEOTIDE SEQUENCE [LARGE SCALE GENOMIC DNA]</scope>
    <source>
        <strain evidence="1 2">Alberta</strain>
        <tissue evidence="1">Whole body</tissue>
    </source>
</reference>
<comment type="caution">
    <text evidence="1">The sequence shown here is derived from an EMBL/GenBank/DDBJ whole genome shotgun (WGS) entry which is preliminary data.</text>
</comment>
<evidence type="ECO:0000313" key="1">
    <source>
        <dbReference type="EMBL" id="OXU18156.1"/>
    </source>
</evidence>
<dbReference type="Proteomes" id="UP000215335">
    <property type="component" value="Unassembled WGS sequence"/>
</dbReference>
<gene>
    <name evidence="1" type="ORF">TSAR_013338</name>
</gene>
<name>A0A232EIH2_9HYME</name>
<proteinExistence type="predicted"/>
<dbReference type="EMBL" id="NNAY01004246">
    <property type="protein sequence ID" value="OXU18156.1"/>
    <property type="molecule type" value="Genomic_DNA"/>
</dbReference>
<protein>
    <submittedName>
        <fullName evidence="1">Uncharacterized protein</fullName>
    </submittedName>
</protein>
<accession>A0A232EIH2</accession>
<evidence type="ECO:0000313" key="2">
    <source>
        <dbReference type="Proteomes" id="UP000215335"/>
    </source>
</evidence>
<organism evidence="1 2">
    <name type="scientific">Trichomalopsis sarcophagae</name>
    <dbReference type="NCBI Taxonomy" id="543379"/>
    <lineage>
        <taxon>Eukaryota</taxon>
        <taxon>Metazoa</taxon>
        <taxon>Ecdysozoa</taxon>
        <taxon>Arthropoda</taxon>
        <taxon>Hexapoda</taxon>
        <taxon>Insecta</taxon>
        <taxon>Pterygota</taxon>
        <taxon>Neoptera</taxon>
        <taxon>Endopterygota</taxon>
        <taxon>Hymenoptera</taxon>
        <taxon>Apocrita</taxon>
        <taxon>Proctotrupomorpha</taxon>
        <taxon>Chalcidoidea</taxon>
        <taxon>Pteromalidae</taxon>
        <taxon>Pteromalinae</taxon>
        <taxon>Trichomalopsis</taxon>
    </lineage>
</organism>
<keyword evidence="2" id="KW-1185">Reference proteome</keyword>